<dbReference type="InterPro" id="IPR023827">
    <property type="entry name" value="Peptidase_S8_Asp-AS"/>
</dbReference>
<accession>A0A4Q5N620</accession>
<evidence type="ECO:0000256" key="2">
    <source>
        <dbReference type="ARBA" id="ARBA00022670"/>
    </source>
</evidence>
<evidence type="ECO:0000256" key="3">
    <source>
        <dbReference type="ARBA" id="ARBA00022801"/>
    </source>
</evidence>
<proteinExistence type="inferred from homology"/>
<dbReference type="Gene3D" id="3.40.50.200">
    <property type="entry name" value="Peptidase S8/S53 domain"/>
    <property type="match status" value="1"/>
</dbReference>
<evidence type="ECO:0000256" key="6">
    <source>
        <dbReference type="PROSITE-ProRule" id="PRU01240"/>
    </source>
</evidence>
<comment type="similarity">
    <text evidence="1 6 7">Belongs to the peptidase S8 family.</text>
</comment>
<gene>
    <name evidence="10" type="ORF">EUA98_07745</name>
</gene>
<evidence type="ECO:0000256" key="7">
    <source>
        <dbReference type="RuleBase" id="RU003355"/>
    </source>
</evidence>
<feature type="active site" description="Charge relay system" evidence="5 6">
    <location>
        <position position="499"/>
    </location>
</feature>
<evidence type="ECO:0000256" key="4">
    <source>
        <dbReference type="ARBA" id="ARBA00022825"/>
    </source>
</evidence>
<dbReference type="OrthoDB" id="5177045at2"/>
<name>A0A4Q5N620_9MICO</name>
<dbReference type="InterPro" id="IPR015500">
    <property type="entry name" value="Peptidase_S8_subtilisin-rel"/>
</dbReference>
<protein>
    <recommendedName>
        <fullName evidence="9">Peptidase S8/S53 domain-containing protein</fullName>
    </recommendedName>
</protein>
<evidence type="ECO:0000259" key="9">
    <source>
        <dbReference type="Pfam" id="PF00082"/>
    </source>
</evidence>
<dbReference type="EMBL" id="SDWW01000014">
    <property type="protein sequence ID" value="RYV51611.1"/>
    <property type="molecule type" value="Genomic_DNA"/>
</dbReference>
<feature type="active site" description="Charge relay system" evidence="5 6">
    <location>
        <position position="248"/>
    </location>
</feature>
<feature type="region of interest" description="Disordered" evidence="8">
    <location>
        <begin position="116"/>
        <end position="158"/>
    </location>
</feature>
<dbReference type="InterPro" id="IPR000209">
    <property type="entry name" value="Peptidase_S8/S53_dom"/>
</dbReference>
<organism evidence="10 11">
    <name type="scientific">Pengzhenrongella frigida</name>
    <dbReference type="NCBI Taxonomy" id="1259133"/>
    <lineage>
        <taxon>Bacteria</taxon>
        <taxon>Bacillati</taxon>
        <taxon>Actinomycetota</taxon>
        <taxon>Actinomycetes</taxon>
        <taxon>Micrococcales</taxon>
        <taxon>Pengzhenrongella</taxon>
    </lineage>
</organism>
<evidence type="ECO:0000313" key="10">
    <source>
        <dbReference type="EMBL" id="RYV51611.1"/>
    </source>
</evidence>
<keyword evidence="4 6" id="KW-0720">Serine protease</keyword>
<evidence type="ECO:0000313" key="11">
    <source>
        <dbReference type="Proteomes" id="UP000293764"/>
    </source>
</evidence>
<dbReference type="PANTHER" id="PTHR43806">
    <property type="entry name" value="PEPTIDASE S8"/>
    <property type="match status" value="1"/>
</dbReference>
<dbReference type="PRINTS" id="PR00723">
    <property type="entry name" value="SUBTILISIN"/>
</dbReference>
<dbReference type="GO" id="GO:0004252">
    <property type="term" value="F:serine-type endopeptidase activity"/>
    <property type="evidence" value="ECO:0007669"/>
    <property type="project" value="UniProtKB-UniRule"/>
</dbReference>
<evidence type="ECO:0000256" key="5">
    <source>
        <dbReference type="PIRSR" id="PIRSR615500-1"/>
    </source>
</evidence>
<keyword evidence="3 6" id="KW-0378">Hydrolase</keyword>
<dbReference type="InterPro" id="IPR036852">
    <property type="entry name" value="Peptidase_S8/S53_dom_sf"/>
</dbReference>
<reference evidence="10 11" key="1">
    <citation type="submission" date="2019-01" db="EMBL/GenBank/DDBJ databases">
        <title>Novel species of Cellulomonas.</title>
        <authorList>
            <person name="Liu Q."/>
            <person name="Xin Y.-H."/>
        </authorList>
    </citation>
    <scope>NUCLEOTIDE SEQUENCE [LARGE SCALE GENOMIC DNA]</scope>
    <source>
        <strain evidence="10 11">HLT2-17</strain>
    </source>
</reference>
<keyword evidence="11" id="KW-1185">Reference proteome</keyword>
<dbReference type="AlphaFoldDB" id="A0A4Q5N620"/>
<comment type="caution">
    <text evidence="10">The sequence shown here is derived from an EMBL/GenBank/DDBJ whole genome shotgun (WGS) entry which is preliminary data.</text>
</comment>
<feature type="domain" description="Peptidase S8/S53" evidence="9">
    <location>
        <begin position="188"/>
        <end position="544"/>
    </location>
</feature>
<dbReference type="SUPFAM" id="SSF52743">
    <property type="entry name" value="Subtilisin-like"/>
    <property type="match status" value="1"/>
</dbReference>
<dbReference type="PANTHER" id="PTHR43806:SF11">
    <property type="entry name" value="CEREVISIN-RELATED"/>
    <property type="match status" value="1"/>
</dbReference>
<dbReference type="Pfam" id="PF00082">
    <property type="entry name" value="Peptidase_S8"/>
    <property type="match status" value="1"/>
</dbReference>
<feature type="region of interest" description="Disordered" evidence="8">
    <location>
        <begin position="367"/>
        <end position="387"/>
    </location>
</feature>
<dbReference type="GO" id="GO:0006508">
    <property type="term" value="P:proteolysis"/>
    <property type="evidence" value="ECO:0007669"/>
    <property type="project" value="UniProtKB-KW"/>
</dbReference>
<dbReference type="PROSITE" id="PS00138">
    <property type="entry name" value="SUBTILASE_SER"/>
    <property type="match status" value="1"/>
</dbReference>
<feature type="compositionally biased region" description="Basic and acidic residues" evidence="8">
    <location>
        <begin position="127"/>
        <end position="139"/>
    </location>
</feature>
<keyword evidence="2 6" id="KW-0645">Protease</keyword>
<dbReference type="InterPro" id="IPR022398">
    <property type="entry name" value="Peptidase_S8_His-AS"/>
</dbReference>
<evidence type="ECO:0000256" key="1">
    <source>
        <dbReference type="ARBA" id="ARBA00011073"/>
    </source>
</evidence>
<dbReference type="PROSITE" id="PS00136">
    <property type="entry name" value="SUBTILASE_ASP"/>
    <property type="match status" value="1"/>
</dbReference>
<sequence>MRLTGFVRHSQAPAPSQKWRTVNTARKSVALLGVATLAFSVVSMQAGASASVDSPTFVVLADDAASVDSAIAAVEAAGGQVERVNRAIGLITASSTDTAFAAEVSAKADVAGVARDKPIGSVPDEATQQRDAVEQEGRDTSGAAADATARRGPRPGGIAAEPLAAYQWDMAMIGATPRGSYREQPGRKDVLVGIIDTGIDGSHPDIAPNFDSALSRNFTTDIELIDGLCADEPDQSCEDAADVDEDGHGTHVAGTIAAPINGIGMAGVAPKVTLVNLRAGQDSGYFFLAATVDALTYAGDNGVDVVNMSFYIDPWLYNCRSNPADSPAEQTEQATIIDATQRALDYARNHGVTLVAALGNENTDLGAALKSDGSSPDFPPGTEKDREVTNDCLDLPTEGNGVISVSSVGPSGKKSDFSNYGLEQNDVAAPGGFFRDFIGTPQNRVPENLILGPYPKSVAVANGEVDETTGESMSDFVIAECSASGIDSCAYYQLIQGTSMAAPHAAGVAALIVSEDGKRDRRRPGLTMDPAKVDKALRKSATDVACPAPVITYAAEGRGPEFDAPCVGTAKRNSIYGDGIVNALRAVH</sequence>
<dbReference type="Proteomes" id="UP000293764">
    <property type="component" value="Unassembled WGS sequence"/>
</dbReference>
<feature type="active site" description="Charge relay system" evidence="5 6">
    <location>
        <position position="196"/>
    </location>
</feature>
<dbReference type="PROSITE" id="PS00137">
    <property type="entry name" value="SUBTILASE_HIS"/>
    <property type="match status" value="1"/>
</dbReference>
<dbReference type="PROSITE" id="PS51892">
    <property type="entry name" value="SUBTILASE"/>
    <property type="match status" value="1"/>
</dbReference>
<evidence type="ECO:0000256" key="8">
    <source>
        <dbReference type="SAM" id="MobiDB-lite"/>
    </source>
</evidence>
<dbReference type="InterPro" id="IPR050131">
    <property type="entry name" value="Peptidase_S8_subtilisin-like"/>
</dbReference>
<dbReference type="InterPro" id="IPR023828">
    <property type="entry name" value="Peptidase_S8_Ser-AS"/>
</dbReference>